<feature type="domain" description="WSC" evidence="1">
    <location>
        <begin position="42"/>
        <end position="134"/>
    </location>
</feature>
<evidence type="ECO:0000313" key="2">
    <source>
        <dbReference type="EMBL" id="ESN95558.1"/>
    </source>
</evidence>
<organism evidence="3 4">
    <name type="scientific">Helobdella robusta</name>
    <name type="common">Californian leech</name>
    <dbReference type="NCBI Taxonomy" id="6412"/>
    <lineage>
        <taxon>Eukaryota</taxon>
        <taxon>Metazoa</taxon>
        <taxon>Spiralia</taxon>
        <taxon>Lophotrochozoa</taxon>
        <taxon>Annelida</taxon>
        <taxon>Clitellata</taxon>
        <taxon>Hirudinea</taxon>
        <taxon>Rhynchobdellida</taxon>
        <taxon>Glossiphoniidae</taxon>
        <taxon>Helobdella</taxon>
    </lineage>
</organism>
<dbReference type="EMBL" id="KB097519">
    <property type="protein sequence ID" value="ESN95558.1"/>
    <property type="molecule type" value="Genomic_DNA"/>
</dbReference>
<dbReference type="EnsemblMetazoa" id="HelroT179336">
    <property type="protein sequence ID" value="HelroP179336"/>
    <property type="gene ID" value="HelroG179336"/>
</dbReference>
<dbReference type="Pfam" id="PF01822">
    <property type="entry name" value="WSC"/>
    <property type="match status" value="1"/>
</dbReference>
<gene>
    <name evidence="3" type="primary">20207254</name>
    <name evidence="2" type="ORF">HELRODRAFT_179336</name>
</gene>
<reference evidence="4" key="1">
    <citation type="submission" date="2012-12" db="EMBL/GenBank/DDBJ databases">
        <authorList>
            <person name="Hellsten U."/>
            <person name="Grimwood J."/>
            <person name="Chapman J.A."/>
            <person name="Shapiro H."/>
            <person name="Aerts A."/>
            <person name="Otillar R.P."/>
            <person name="Terry A.Y."/>
            <person name="Boore J.L."/>
            <person name="Simakov O."/>
            <person name="Marletaz F."/>
            <person name="Cho S.-J."/>
            <person name="Edsinger-Gonzales E."/>
            <person name="Havlak P."/>
            <person name="Kuo D.-H."/>
            <person name="Larsson T."/>
            <person name="Lv J."/>
            <person name="Arendt D."/>
            <person name="Savage R."/>
            <person name="Osoegawa K."/>
            <person name="de Jong P."/>
            <person name="Lindberg D.R."/>
            <person name="Seaver E.C."/>
            <person name="Weisblat D.A."/>
            <person name="Putnam N.H."/>
            <person name="Grigoriev I.V."/>
            <person name="Rokhsar D.S."/>
        </authorList>
    </citation>
    <scope>NUCLEOTIDE SEQUENCE</scope>
</reference>
<reference evidence="2 4" key="2">
    <citation type="journal article" date="2013" name="Nature">
        <title>Insights into bilaterian evolution from three spiralian genomes.</title>
        <authorList>
            <person name="Simakov O."/>
            <person name="Marletaz F."/>
            <person name="Cho S.J."/>
            <person name="Edsinger-Gonzales E."/>
            <person name="Havlak P."/>
            <person name="Hellsten U."/>
            <person name="Kuo D.H."/>
            <person name="Larsson T."/>
            <person name="Lv J."/>
            <person name="Arendt D."/>
            <person name="Savage R."/>
            <person name="Osoegawa K."/>
            <person name="de Jong P."/>
            <person name="Grimwood J."/>
            <person name="Chapman J.A."/>
            <person name="Shapiro H."/>
            <person name="Aerts A."/>
            <person name="Otillar R.P."/>
            <person name="Terry A.Y."/>
            <person name="Boore J.L."/>
            <person name="Grigoriev I.V."/>
            <person name="Lindberg D.R."/>
            <person name="Seaver E.C."/>
            <person name="Weisblat D.A."/>
            <person name="Putnam N.H."/>
            <person name="Rokhsar D.S."/>
        </authorList>
    </citation>
    <scope>NUCLEOTIDE SEQUENCE</scope>
</reference>
<dbReference type="RefSeq" id="XP_009026423.1">
    <property type="nucleotide sequence ID" value="XM_009028175.1"/>
</dbReference>
<dbReference type="AlphaFoldDB" id="T1FEK5"/>
<dbReference type="OrthoDB" id="74764at2759"/>
<protein>
    <recommendedName>
        <fullName evidence="1">WSC domain-containing protein</fullName>
    </recommendedName>
</protein>
<keyword evidence="4" id="KW-1185">Reference proteome</keyword>
<dbReference type="PROSITE" id="PS51212">
    <property type="entry name" value="WSC"/>
    <property type="match status" value="1"/>
</dbReference>
<dbReference type="KEGG" id="hro:HELRODRAFT_179336"/>
<name>T1FEK5_HELRO</name>
<dbReference type="SMART" id="SM00321">
    <property type="entry name" value="WSC"/>
    <property type="match status" value="1"/>
</dbReference>
<dbReference type="EMBL" id="AMQM01006812">
    <property type="status" value="NOT_ANNOTATED_CDS"/>
    <property type="molecule type" value="Genomic_DNA"/>
</dbReference>
<dbReference type="HOGENOM" id="CLU_1628867_0_0_1"/>
<dbReference type="InterPro" id="IPR002889">
    <property type="entry name" value="WSC_carb-bd"/>
</dbReference>
<evidence type="ECO:0000259" key="1">
    <source>
        <dbReference type="PROSITE" id="PS51212"/>
    </source>
</evidence>
<sequence length="163" mass="18226">MTRELFQFQSNFIPVLILSDTKNIVHYRVCIDEMNALLTYAASRYLGCYVDKQARDLTYPLAADYSLTTIRCWKACANLNYTVFATQVRKSHTPVSAPTPYGRSGTGWICDRNCIGSPNEICGGAYMNSVYSVCDRGMYGLDCNLKCPCGSQCLCDRFNGSEI</sequence>
<proteinExistence type="predicted"/>
<dbReference type="CTD" id="20207254"/>
<dbReference type="Proteomes" id="UP000015101">
    <property type="component" value="Unassembled WGS sequence"/>
</dbReference>
<dbReference type="GeneID" id="20207254"/>
<evidence type="ECO:0000313" key="4">
    <source>
        <dbReference type="Proteomes" id="UP000015101"/>
    </source>
</evidence>
<accession>T1FEK5</accession>
<dbReference type="InParanoid" id="T1FEK5"/>
<reference evidence="3" key="3">
    <citation type="submission" date="2015-06" db="UniProtKB">
        <authorList>
            <consortium name="EnsemblMetazoa"/>
        </authorList>
    </citation>
    <scope>IDENTIFICATION</scope>
</reference>
<evidence type="ECO:0000313" key="3">
    <source>
        <dbReference type="EnsemblMetazoa" id="HelroP179336"/>
    </source>
</evidence>